<sequence>MDDDGPLYQASTGISHPLVTLPSPDVMDGAFNSAGDNASQLPVRPKPLQTSTASQTSRELHTLVAKIERKSLDWGGTFPGNQEFYRTRDMSDDDVFTLKPKPRSVNENGKRGDEGRSSDTSKRARFG</sequence>
<protein>
    <submittedName>
        <fullName evidence="2">Uncharacterized protein</fullName>
    </submittedName>
</protein>
<feature type="region of interest" description="Disordered" evidence="1">
    <location>
        <begin position="76"/>
        <end position="127"/>
    </location>
</feature>
<dbReference type="Proteomes" id="UP000800038">
    <property type="component" value="Unassembled WGS sequence"/>
</dbReference>
<name>A0A6A5SVM6_9PLEO</name>
<accession>A0A6A5SVM6</accession>
<evidence type="ECO:0000313" key="3">
    <source>
        <dbReference type="Proteomes" id="UP000800038"/>
    </source>
</evidence>
<organism evidence="2 3">
    <name type="scientific">Clathrospora elynae</name>
    <dbReference type="NCBI Taxonomy" id="706981"/>
    <lineage>
        <taxon>Eukaryota</taxon>
        <taxon>Fungi</taxon>
        <taxon>Dikarya</taxon>
        <taxon>Ascomycota</taxon>
        <taxon>Pezizomycotina</taxon>
        <taxon>Dothideomycetes</taxon>
        <taxon>Pleosporomycetidae</taxon>
        <taxon>Pleosporales</taxon>
        <taxon>Diademaceae</taxon>
        <taxon>Clathrospora</taxon>
    </lineage>
</organism>
<dbReference type="OrthoDB" id="3796530at2759"/>
<feature type="region of interest" description="Disordered" evidence="1">
    <location>
        <begin position="1"/>
        <end position="59"/>
    </location>
</feature>
<keyword evidence="3" id="KW-1185">Reference proteome</keyword>
<proteinExistence type="predicted"/>
<evidence type="ECO:0000313" key="2">
    <source>
        <dbReference type="EMBL" id="KAF1944273.1"/>
    </source>
</evidence>
<feature type="compositionally biased region" description="Polar residues" evidence="1">
    <location>
        <begin position="48"/>
        <end position="57"/>
    </location>
</feature>
<gene>
    <name evidence="2" type="ORF">EJ02DRAFT_464348</name>
</gene>
<feature type="compositionally biased region" description="Basic and acidic residues" evidence="1">
    <location>
        <begin position="108"/>
        <end position="127"/>
    </location>
</feature>
<dbReference type="EMBL" id="ML976018">
    <property type="protein sequence ID" value="KAF1944273.1"/>
    <property type="molecule type" value="Genomic_DNA"/>
</dbReference>
<dbReference type="AlphaFoldDB" id="A0A6A5SVM6"/>
<reference evidence="2" key="1">
    <citation type="journal article" date="2020" name="Stud. Mycol.">
        <title>101 Dothideomycetes genomes: a test case for predicting lifestyles and emergence of pathogens.</title>
        <authorList>
            <person name="Haridas S."/>
            <person name="Albert R."/>
            <person name="Binder M."/>
            <person name="Bloem J."/>
            <person name="Labutti K."/>
            <person name="Salamov A."/>
            <person name="Andreopoulos B."/>
            <person name="Baker S."/>
            <person name="Barry K."/>
            <person name="Bills G."/>
            <person name="Bluhm B."/>
            <person name="Cannon C."/>
            <person name="Castanera R."/>
            <person name="Culley D."/>
            <person name="Daum C."/>
            <person name="Ezra D."/>
            <person name="Gonzalez J."/>
            <person name="Henrissat B."/>
            <person name="Kuo A."/>
            <person name="Liang C."/>
            <person name="Lipzen A."/>
            <person name="Lutzoni F."/>
            <person name="Magnuson J."/>
            <person name="Mondo S."/>
            <person name="Nolan M."/>
            <person name="Ohm R."/>
            <person name="Pangilinan J."/>
            <person name="Park H.-J."/>
            <person name="Ramirez L."/>
            <person name="Alfaro M."/>
            <person name="Sun H."/>
            <person name="Tritt A."/>
            <person name="Yoshinaga Y."/>
            <person name="Zwiers L.-H."/>
            <person name="Turgeon B."/>
            <person name="Goodwin S."/>
            <person name="Spatafora J."/>
            <person name="Crous P."/>
            <person name="Grigoriev I."/>
        </authorList>
    </citation>
    <scope>NUCLEOTIDE SEQUENCE</scope>
    <source>
        <strain evidence="2">CBS 161.51</strain>
    </source>
</reference>
<evidence type="ECO:0000256" key="1">
    <source>
        <dbReference type="SAM" id="MobiDB-lite"/>
    </source>
</evidence>